<protein>
    <submittedName>
        <fullName evidence="1">Uncharacterized protein</fullName>
    </submittedName>
</protein>
<accession>A0A8J6XHL8</accession>
<dbReference type="Gene3D" id="1.20.910.10">
    <property type="entry name" value="Heme oxygenase-like"/>
    <property type="match status" value="1"/>
</dbReference>
<dbReference type="AlphaFoldDB" id="A0A8J6XHL8"/>
<proteinExistence type="predicted"/>
<dbReference type="Proteomes" id="UP000629098">
    <property type="component" value="Unassembled WGS sequence"/>
</dbReference>
<dbReference type="RefSeq" id="WP_190827754.1">
    <property type="nucleotide sequence ID" value="NZ_CAWPPI010000043.1"/>
</dbReference>
<evidence type="ECO:0000313" key="2">
    <source>
        <dbReference type="Proteomes" id="UP000629098"/>
    </source>
</evidence>
<organism evidence="1 2">
    <name type="scientific">Iningainema tapete BLCC-T55</name>
    <dbReference type="NCBI Taxonomy" id="2748662"/>
    <lineage>
        <taxon>Bacteria</taxon>
        <taxon>Bacillati</taxon>
        <taxon>Cyanobacteriota</taxon>
        <taxon>Cyanophyceae</taxon>
        <taxon>Nostocales</taxon>
        <taxon>Scytonemataceae</taxon>
        <taxon>Iningainema tapete</taxon>
    </lineage>
</organism>
<gene>
    <name evidence="1" type="ORF">ICL16_11965</name>
</gene>
<keyword evidence="2" id="KW-1185">Reference proteome</keyword>
<reference evidence="1" key="1">
    <citation type="submission" date="2020-09" db="EMBL/GenBank/DDBJ databases">
        <title>Iningainema tapete sp. nov. (Scytonemataceae, Cyanobacteria) from greenhouses in central Florida (USA) produces two types of nodularin with biosynthetic potential for microcystin-LR and anabaenopeptins.</title>
        <authorList>
            <person name="Berthold D.E."/>
            <person name="Lefler F.W."/>
            <person name="Huang I.-S."/>
            <person name="Abdulla H."/>
            <person name="Zimba P.V."/>
            <person name="Laughinghouse H.D. IV."/>
        </authorList>
    </citation>
    <scope>NUCLEOTIDE SEQUENCE</scope>
    <source>
        <strain evidence="1">BLCCT55</strain>
    </source>
</reference>
<evidence type="ECO:0000313" key="1">
    <source>
        <dbReference type="EMBL" id="MBD2772767.1"/>
    </source>
</evidence>
<dbReference type="EMBL" id="JACXAE010000043">
    <property type="protein sequence ID" value="MBD2772767.1"/>
    <property type="molecule type" value="Genomic_DNA"/>
</dbReference>
<name>A0A8J6XHL8_9CYAN</name>
<comment type="caution">
    <text evidence="1">The sequence shown here is derived from an EMBL/GenBank/DDBJ whole genome shotgun (WGS) entry which is preliminary data.</text>
</comment>
<sequence>MQEVLALIEDKKQEYAQLPLFEFMQDKSIDPKQRLSFAPCMAHFIMSFSDLNKYVFREKQPVSKIQHIINEHTYEDDHHWAWFVTDLEKLGFNQQLNFTQALRFLWSEQTKVTRQLSYELSAYTLQADPVMKIVAIEAIEATGNILFSRTAEIAAELKAITKQEYIYFGDFHLNLETGHAVVTSGEDLLTKIELTPEQLSSAFRVVEKVFSIFSEWTHELLAYAITQNLDKTTVKASDTPVLVCV</sequence>
<dbReference type="InterPro" id="IPR016084">
    <property type="entry name" value="Haem_Oase-like_multi-hlx"/>
</dbReference>